<dbReference type="EMBL" id="BQKI01000017">
    <property type="protein sequence ID" value="GJN10522.1"/>
    <property type="molecule type" value="Genomic_DNA"/>
</dbReference>
<dbReference type="AlphaFoldDB" id="A0AAV5DJP7"/>
<gene>
    <name evidence="2" type="primary">ga28621</name>
    <name evidence="2" type="ORF">PR202_ga28621</name>
</gene>
<protein>
    <submittedName>
        <fullName evidence="2">Uncharacterized protein</fullName>
    </submittedName>
</protein>
<reference evidence="2" key="1">
    <citation type="journal article" date="2018" name="DNA Res.">
        <title>Multiple hybrid de novo genome assembly of finger millet, an orphan allotetraploid crop.</title>
        <authorList>
            <person name="Hatakeyama M."/>
            <person name="Aluri S."/>
            <person name="Balachadran M.T."/>
            <person name="Sivarajan S.R."/>
            <person name="Patrignani A."/>
            <person name="Gruter S."/>
            <person name="Poveda L."/>
            <person name="Shimizu-Inatsugi R."/>
            <person name="Baeten J."/>
            <person name="Francoijs K.J."/>
            <person name="Nataraja K.N."/>
            <person name="Reddy Y.A.N."/>
            <person name="Phadnis S."/>
            <person name="Ravikumar R.L."/>
            <person name="Schlapbach R."/>
            <person name="Sreeman S.M."/>
            <person name="Shimizu K.K."/>
        </authorList>
    </citation>
    <scope>NUCLEOTIDE SEQUENCE</scope>
</reference>
<organism evidence="2 3">
    <name type="scientific">Eleusine coracana subsp. coracana</name>
    <dbReference type="NCBI Taxonomy" id="191504"/>
    <lineage>
        <taxon>Eukaryota</taxon>
        <taxon>Viridiplantae</taxon>
        <taxon>Streptophyta</taxon>
        <taxon>Embryophyta</taxon>
        <taxon>Tracheophyta</taxon>
        <taxon>Spermatophyta</taxon>
        <taxon>Magnoliopsida</taxon>
        <taxon>Liliopsida</taxon>
        <taxon>Poales</taxon>
        <taxon>Poaceae</taxon>
        <taxon>PACMAD clade</taxon>
        <taxon>Chloridoideae</taxon>
        <taxon>Cynodonteae</taxon>
        <taxon>Eleusininae</taxon>
        <taxon>Eleusine</taxon>
    </lineage>
</organism>
<feature type="region of interest" description="Disordered" evidence="1">
    <location>
        <begin position="1"/>
        <end position="58"/>
    </location>
</feature>
<evidence type="ECO:0000313" key="3">
    <source>
        <dbReference type="Proteomes" id="UP001054889"/>
    </source>
</evidence>
<reference evidence="2" key="2">
    <citation type="submission" date="2021-12" db="EMBL/GenBank/DDBJ databases">
        <title>Resequencing data analysis of finger millet.</title>
        <authorList>
            <person name="Hatakeyama M."/>
            <person name="Aluri S."/>
            <person name="Balachadran M.T."/>
            <person name="Sivarajan S.R."/>
            <person name="Poveda L."/>
            <person name="Shimizu-Inatsugi R."/>
            <person name="Schlapbach R."/>
            <person name="Sreeman S.M."/>
            <person name="Shimizu K.K."/>
        </authorList>
    </citation>
    <scope>NUCLEOTIDE SEQUENCE</scope>
</reference>
<name>A0AAV5DJP7_ELECO</name>
<evidence type="ECO:0000313" key="2">
    <source>
        <dbReference type="EMBL" id="GJN10522.1"/>
    </source>
</evidence>
<keyword evidence="3" id="KW-1185">Reference proteome</keyword>
<comment type="caution">
    <text evidence="2">The sequence shown here is derived from an EMBL/GenBank/DDBJ whole genome shotgun (WGS) entry which is preliminary data.</text>
</comment>
<proteinExistence type="predicted"/>
<evidence type="ECO:0000256" key="1">
    <source>
        <dbReference type="SAM" id="MobiDB-lite"/>
    </source>
</evidence>
<accession>A0AAV5DJP7</accession>
<dbReference type="Proteomes" id="UP001054889">
    <property type="component" value="Unassembled WGS sequence"/>
</dbReference>
<sequence length="116" mass="12708">MIAAARRRTGEEPTGKGTSLYKQRVAPPTALDLARDAADTPSMAPPALVSPSSGRSSPLLPRSPRAHLFFFFFTGCCDFWPVPRPMIRTPAVSFRSPTFVFGLLFMFQSALRFGAE</sequence>
<feature type="compositionally biased region" description="Low complexity" evidence="1">
    <location>
        <begin position="46"/>
        <end position="58"/>
    </location>
</feature>